<evidence type="ECO:0000313" key="15">
    <source>
        <dbReference type="Proteomes" id="UP000297890"/>
    </source>
</evidence>
<evidence type="ECO:0000256" key="3">
    <source>
        <dbReference type="ARBA" id="ARBA00022452"/>
    </source>
</evidence>
<keyword evidence="4 10" id="KW-0812">Transmembrane</keyword>
<evidence type="ECO:0000256" key="7">
    <source>
        <dbReference type="ARBA" id="ARBA00023077"/>
    </source>
</evidence>
<evidence type="ECO:0000256" key="5">
    <source>
        <dbReference type="ARBA" id="ARBA00022729"/>
    </source>
</evidence>
<evidence type="ECO:0000256" key="8">
    <source>
        <dbReference type="ARBA" id="ARBA00023136"/>
    </source>
</evidence>
<dbReference type="CDD" id="cd01347">
    <property type="entry name" value="ligand_gated_channel"/>
    <property type="match status" value="1"/>
</dbReference>
<keyword evidence="15" id="KW-1185">Reference proteome</keyword>
<dbReference type="PROSITE" id="PS52016">
    <property type="entry name" value="TONB_DEPENDENT_REC_3"/>
    <property type="match status" value="1"/>
</dbReference>
<keyword evidence="9 10" id="KW-0998">Cell outer membrane</keyword>
<dbReference type="SUPFAM" id="SSF56935">
    <property type="entry name" value="Porins"/>
    <property type="match status" value="1"/>
</dbReference>
<dbReference type="PANTHER" id="PTHR30069">
    <property type="entry name" value="TONB-DEPENDENT OUTER MEMBRANE RECEPTOR"/>
    <property type="match status" value="1"/>
</dbReference>
<dbReference type="InterPro" id="IPR039426">
    <property type="entry name" value="TonB-dep_rcpt-like"/>
</dbReference>
<dbReference type="OrthoDB" id="9815954at2"/>
<keyword evidence="7 11" id="KW-0798">TonB box</keyword>
<dbReference type="Proteomes" id="UP000297890">
    <property type="component" value="Unassembled WGS sequence"/>
</dbReference>
<name>A0A4Z0FE29_9GAMM</name>
<keyword evidence="8 10" id="KW-0472">Membrane</keyword>
<organism evidence="14 15">
    <name type="scientific">Candidatus Macondimonas diazotrophica</name>
    <dbReference type="NCBI Taxonomy" id="2305248"/>
    <lineage>
        <taxon>Bacteria</taxon>
        <taxon>Pseudomonadati</taxon>
        <taxon>Pseudomonadota</taxon>
        <taxon>Gammaproteobacteria</taxon>
        <taxon>Chromatiales</taxon>
        <taxon>Ectothiorhodospiraceae</taxon>
        <taxon>Candidatus Macondimonas</taxon>
    </lineage>
</organism>
<dbReference type="Gene3D" id="2.40.170.20">
    <property type="entry name" value="TonB-dependent receptor, beta-barrel domain"/>
    <property type="match status" value="1"/>
</dbReference>
<gene>
    <name evidence="14" type="ORF">E4680_01145</name>
</gene>
<evidence type="ECO:0000256" key="11">
    <source>
        <dbReference type="RuleBase" id="RU003357"/>
    </source>
</evidence>
<reference evidence="14 15" key="1">
    <citation type="journal article" date="2019" name="ISME J.">
        <title>Candidatus Macondimonas diazotrophica, a novel gammaproteobacterial genus dominating crude-oil-contaminated coastal sediments.</title>
        <authorList>
            <person name="Karthikeyan S."/>
            <person name="Konstantinidis K."/>
        </authorList>
    </citation>
    <scope>NUCLEOTIDE SEQUENCE [LARGE SCALE GENOMIC DNA]</scope>
    <source>
        <strain evidence="14 15">KTK01</strain>
    </source>
</reference>
<dbReference type="InterPro" id="IPR012910">
    <property type="entry name" value="Plug_dom"/>
</dbReference>
<evidence type="ECO:0000259" key="12">
    <source>
        <dbReference type="Pfam" id="PF00593"/>
    </source>
</evidence>
<sequence>MATDHSSCAACVGCDDRRTALDSPDRPSPQAGTNHMDHPFFRHPSLLACGLLLPLCSAQAQTDEETGTIVVTATRTAQTVDDTLAPVTVLTRSDIERLRPTSVPDLLAGQPGIDVSSNGAFGKNTSISLRGTSAGQTLVLIDGIRAGSATSGTTALEYLPVDQIERIEIVRGPRASLYGADALGGVIQIFTRPGTGSGWQASVTGGSFGTWSGRAATRGEIGNTRYHLTVSGLASDGYDIQENGAPTSFGATTVEPDDDRYRNTALNFGVSHHLDNGVEFGAQALRAEGRTDYDGFPNRTDFVEQVISAHVGGELTETWYSRLTVGESRDETDNLANGSDFSTFDTRRQSASWQNDLSLPGEQLLTVGLDGWRDRVDSTTDFSEDRRDNWAVFAQDQIDLGRHQLILGLRRDDNEAFGTHTTGNATWGVALRENLRATASYGTAFKAPTFNDLYYPDEGFYAGNPDLDPETAQNMEVGLQYDLAQFTLNVNVFRNDIDDLIVFDAAKSTVSNIDQARIDGVESGLTYRSEEWRAHAALTALDTENRTTGAELPRRAELTGRIELDRIMGAYRLGTTLLAQDGRYDDAANTVSLAGYGRLDLRAEWLLMPQWALQVRIENVLDKDYQTAATYEQPGRAGYLTLSYRTP</sequence>
<evidence type="ECO:0000313" key="14">
    <source>
        <dbReference type="EMBL" id="TFZ84173.1"/>
    </source>
</evidence>
<dbReference type="AlphaFoldDB" id="A0A4Z0FE29"/>
<keyword evidence="3 10" id="KW-1134">Transmembrane beta strand</keyword>
<comment type="caution">
    <text evidence="14">The sequence shown here is derived from an EMBL/GenBank/DDBJ whole genome shotgun (WGS) entry which is preliminary data.</text>
</comment>
<dbReference type="Pfam" id="PF00593">
    <property type="entry name" value="TonB_dep_Rec_b-barrel"/>
    <property type="match status" value="1"/>
</dbReference>
<keyword evidence="2 10" id="KW-0813">Transport</keyword>
<comment type="subcellular location">
    <subcellularLocation>
        <location evidence="1 10">Cell outer membrane</location>
        <topology evidence="1 10">Multi-pass membrane protein</topology>
    </subcellularLocation>
</comment>
<dbReference type="GO" id="GO:0015889">
    <property type="term" value="P:cobalamin transport"/>
    <property type="evidence" value="ECO:0007669"/>
    <property type="project" value="TreeGrafter"/>
</dbReference>
<dbReference type="GO" id="GO:0009279">
    <property type="term" value="C:cell outer membrane"/>
    <property type="evidence" value="ECO:0007669"/>
    <property type="project" value="UniProtKB-SubCell"/>
</dbReference>
<evidence type="ECO:0000256" key="6">
    <source>
        <dbReference type="ARBA" id="ARBA00023065"/>
    </source>
</evidence>
<dbReference type="InterPro" id="IPR000531">
    <property type="entry name" value="Beta-barrel_TonB"/>
</dbReference>
<keyword evidence="6" id="KW-0406">Ion transport</keyword>
<keyword evidence="5" id="KW-0732">Signal</keyword>
<protein>
    <submittedName>
        <fullName evidence="14">TonB-dependent receptor</fullName>
    </submittedName>
</protein>
<evidence type="ECO:0000256" key="10">
    <source>
        <dbReference type="PROSITE-ProRule" id="PRU01360"/>
    </source>
</evidence>
<dbReference type="InterPro" id="IPR037066">
    <property type="entry name" value="Plug_dom_sf"/>
</dbReference>
<evidence type="ECO:0000256" key="2">
    <source>
        <dbReference type="ARBA" id="ARBA00022448"/>
    </source>
</evidence>
<evidence type="ECO:0000256" key="4">
    <source>
        <dbReference type="ARBA" id="ARBA00022692"/>
    </source>
</evidence>
<feature type="domain" description="TonB-dependent receptor plug" evidence="13">
    <location>
        <begin position="80"/>
        <end position="186"/>
    </location>
</feature>
<dbReference type="PANTHER" id="PTHR30069:SF53">
    <property type="entry name" value="COLICIN I RECEPTOR-RELATED"/>
    <property type="match status" value="1"/>
</dbReference>
<dbReference type="Pfam" id="PF07715">
    <property type="entry name" value="Plug"/>
    <property type="match status" value="1"/>
</dbReference>
<evidence type="ECO:0000256" key="1">
    <source>
        <dbReference type="ARBA" id="ARBA00004571"/>
    </source>
</evidence>
<accession>A0A4Z0FE29</accession>
<proteinExistence type="inferred from homology"/>
<dbReference type="InterPro" id="IPR036942">
    <property type="entry name" value="Beta-barrel_TonB_sf"/>
</dbReference>
<keyword evidence="14" id="KW-0675">Receptor</keyword>
<evidence type="ECO:0000256" key="9">
    <source>
        <dbReference type="ARBA" id="ARBA00023237"/>
    </source>
</evidence>
<dbReference type="EMBL" id="SRIO01000001">
    <property type="protein sequence ID" value="TFZ84173.1"/>
    <property type="molecule type" value="Genomic_DNA"/>
</dbReference>
<dbReference type="Gene3D" id="2.170.130.10">
    <property type="entry name" value="TonB-dependent receptor, plug domain"/>
    <property type="match status" value="1"/>
</dbReference>
<feature type="domain" description="TonB-dependent receptor-like beta-barrel" evidence="12">
    <location>
        <begin position="232"/>
        <end position="620"/>
    </location>
</feature>
<dbReference type="GO" id="GO:0006811">
    <property type="term" value="P:monoatomic ion transport"/>
    <property type="evidence" value="ECO:0007669"/>
    <property type="project" value="UniProtKB-KW"/>
</dbReference>
<comment type="similarity">
    <text evidence="10 11">Belongs to the TonB-dependent receptor family.</text>
</comment>
<evidence type="ECO:0000259" key="13">
    <source>
        <dbReference type="Pfam" id="PF07715"/>
    </source>
</evidence>